<proteinExistence type="predicted"/>
<evidence type="ECO:0000256" key="3">
    <source>
        <dbReference type="ARBA" id="ARBA00022553"/>
    </source>
</evidence>
<dbReference type="Gene3D" id="2.130.10.10">
    <property type="entry name" value="YVTN repeat-like/Quinoprotein amine dehydrogenase"/>
    <property type="match status" value="2"/>
</dbReference>
<accession>A0ABT1MEC3</accession>
<feature type="domain" description="HTH araC/xylS-type" evidence="8">
    <location>
        <begin position="1255"/>
        <end position="1353"/>
    </location>
</feature>
<feature type="transmembrane region" description="Helical" evidence="7">
    <location>
        <begin position="12"/>
        <end position="30"/>
    </location>
</feature>
<dbReference type="Gene3D" id="3.30.565.10">
    <property type="entry name" value="Histidine kinase-like ATPase, C-terminal domain"/>
    <property type="match status" value="1"/>
</dbReference>
<dbReference type="SMART" id="SM00387">
    <property type="entry name" value="HATPase_c"/>
    <property type="match status" value="1"/>
</dbReference>
<dbReference type="SMART" id="SM00342">
    <property type="entry name" value="HTH_ARAC"/>
    <property type="match status" value="1"/>
</dbReference>
<keyword evidence="4" id="KW-0805">Transcription regulation</keyword>
<dbReference type="Gene3D" id="2.60.40.10">
    <property type="entry name" value="Immunoglobulins"/>
    <property type="match status" value="1"/>
</dbReference>
<dbReference type="InterPro" id="IPR003661">
    <property type="entry name" value="HisK_dim/P_dom"/>
</dbReference>
<dbReference type="InterPro" id="IPR009057">
    <property type="entry name" value="Homeodomain-like_sf"/>
</dbReference>
<keyword evidence="7" id="KW-1133">Transmembrane helix</keyword>
<dbReference type="SUPFAM" id="SSF46689">
    <property type="entry name" value="Homeodomain-like"/>
    <property type="match status" value="1"/>
</dbReference>
<evidence type="ECO:0000313" key="12">
    <source>
        <dbReference type="Proteomes" id="UP001205603"/>
    </source>
</evidence>
<dbReference type="SUPFAM" id="SSF52172">
    <property type="entry name" value="CheY-like"/>
    <property type="match status" value="1"/>
</dbReference>
<dbReference type="InterPro" id="IPR011006">
    <property type="entry name" value="CheY-like_superfamily"/>
</dbReference>
<dbReference type="Pfam" id="PF12833">
    <property type="entry name" value="HTH_18"/>
    <property type="match status" value="1"/>
</dbReference>
<evidence type="ECO:0000256" key="6">
    <source>
        <dbReference type="PROSITE-ProRule" id="PRU00169"/>
    </source>
</evidence>
<dbReference type="PANTHER" id="PTHR43547">
    <property type="entry name" value="TWO-COMPONENT HISTIDINE KINASE"/>
    <property type="match status" value="1"/>
</dbReference>
<dbReference type="InterPro" id="IPR036097">
    <property type="entry name" value="HisK_dim/P_sf"/>
</dbReference>
<dbReference type="Pfam" id="PF07495">
    <property type="entry name" value="Y_Y_Y"/>
    <property type="match status" value="1"/>
</dbReference>
<dbReference type="InterPro" id="IPR011110">
    <property type="entry name" value="Reg_prop"/>
</dbReference>
<protein>
    <recommendedName>
        <fullName evidence="2">histidine kinase</fullName>
        <ecNumber evidence="2">2.7.13.3</ecNumber>
    </recommendedName>
</protein>
<name>A0ABT1MEC3_9BACT</name>
<dbReference type="InterPro" id="IPR011123">
    <property type="entry name" value="Y_Y_Y"/>
</dbReference>
<dbReference type="Pfam" id="PF02518">
    <property type="entry name" value="HATPase_c"/>
    <property type="match status" value="1"/>
</dbReference>
<keyword evidence="11" id="KW-0547">Nucleotide-binding</keyword>
<dbReference type="CDD" id="cd00075">
    <property type="entry name" value="HATPase"/>
    <property type="match status" value="1"/>
</dbReference>
<keyword evidence="11" id="KW-0067">ATP-binding</keyword>
<evidence type="ECO:0000313" key="11">
    <source>
        <dbReference type="EMBL" id="MCP9610972.1"/>
    </source>
</evidence>
<keyword evidence="12" id="KW-1185">Reference proteome</keyword>
<dbReference type="PROSITE" id="PS50110">
    <property type="entry name" value="RESPONSE_REGULATORY"/>
    <property type="match status" value="1"/>
</dbReference>
<gene>
    <name evidence="11" type="ORF">NMU02_02550</name>
</gene>
<dbReference type="InterPro" id="IPR004358">
    <property type="entry name" value="Sig_transdc_His_kin-like_C"/>
</dbReference>
<dbReference type="RefSeq" id="WP_255025619.1">
    <property type="nucleotide sequence ID" value="NZ_JANDHW010000002.1"/>
</dbReference>
<reference evidence="11 12" key="1">
    <citation type="submission" date="2022-07" db="EMBL/GenBank/DDBJ databases">
        <title>Fecal culturing of patients with breast cancer.</title>
        <authorList>
            <person name="Teng N.M.Y."/>
            <person name="Kiu R."/>
            <person name="Evans R."/>
            <person name="Baker D.J."/>
            <person name="Zenner C."/>
            <person name="Robinson S.D."/>
            <person name="Hall L.J."/>
        </authorList>
    </citation>
    <scope>NUCLEOTIDE SEQUENCE [LARGE SCALE GENOMIC DNA]</scope>
    <source>
        <strain evidence="11 12">LH1063</strain>
    </source>
</reference>
<keyword evidence="7" id="KW-0472">Membrane</keyword>
<dbReference type="Gene3D" id="3.40.50.2300">
    <property type="match status" value="1"/>
</dbReference>
<dbReference type="EMBL" id="JANDHW010000002">
    <property type="protein sequence ID" value="MCP9610972.1"/>
    <property type="molecule type" value="Genomic_DNA"/>
</dbReference>
<dbReference type="InterPro" id="IPR003594">
    <property type="entry name" value="HATPase_dom"/>
</dbReference>
<dbReference type="EC" id="2.7.13.3" evidence="2"/>
<dbReference type="CDD" id="cd00082">
    <property type="entry name" value="HisKA"/>
    <property type="match status" value="1"/>
</dbReference>
<evidence type="ECO:0000256" key="7">
    <source>
        <dbReference type="SAM" id="Phobius"/>
    </source>
</evidence>
<dbReference type="Gene3D" id="1.10.10.60">
    <property type="entry name" value="Homeodomain-like"/>
    <property type="match status" value="2"/>
</dbReference>
<dbReference type="Pfam" id="PF07494">
    <property type="entry name" value="Reg_prop"/>
    <property type="match status" value="4"/>
</dbReference>
<dbReference type="Pfam" id="PF00512">
    <property type="entry name" value="HisKA"/>
    <property type="match status" value="1"/>
</dbReference>
<comment type="catalytic activity">
    <reaction evidence="1">
        <text>ATP + protein L-histidine = ADP + protein N-phospho-L-histidine.</text>
        <dbReference type="EC" id="2.7.13.3"/>
    </reaction>
</comment>
<dbReference type="SMART" id="SM00388">
    <property type="entry name" value="HisKA"/>
    <property type="match status" value="1"/>
</dbReference>
<dbReference type="Pfam" id="PF00072">
    <property type="entry name" value="Response_reg"/>
    <property type="match status" value="1"/>
</dbReference>
<dbReference type="CDD" id="cd17574">
    <property type="entry name" value="REC_OmpR"/>
    <property type="match status" value="1"/>
</dbReference>
<evidence type="ECO:0000259" key="8">
    <source>
        <dbReference type="PROSITE" id="PS01124"/>
    </source>
</evidence>
<dbReference type="GO" id="GO:0005524">
    <property type="term" value="F:ATP binding"/>
    <property type="evidence" value="ECO:0007669"/>
    <property type="project" value="UniProtKB-KW"/>
</dbReference>
<dbReference type="PROSITE" id="PS50109">
    <property type="entry name" value="HIS_KIN"/>
    <property type="match status" value="1"/>
</dbReference>
<feature type="modified residue" description="4-aspartylphosphate" evidence="6">
    <location>
        <position position="1156"/>
    </location>
</feature>
<dbReference type="Proteomes" id="UP001205603">
    <property type="component" value="Unassembled WGS sequence"/>
</dbReference>
<feature type="domain" description="Histidine kinase" evidence="9">
    <location>
        <begin position="843"/>
        <end position="1056"/>
    </location>
</feature>
<keyword evidence="7" id="KW-0812">Transmembrane</keyword>
<keyword evidence="5" id="KW-0804">Transcription</keyword>
<comment type="caution">
    <text evidence="11">The sequence shown here is derived from an EMBL/GenBank/DDBJ whole genome shotgun (WGS) entry which is preliminary data.</text>
</comment>
<feature type="domain" description="Response regulatory" evidence="10">
    <location>
        <begin position="1107"/>
        <end position="1223"/>
    </location>
</feature>
<dbReference type="SUPFAM" id="SSF55874">
    <property type="entry name" value="ATPase domain of HSP90 chaperone/DNA topoisomerase II/histidine kinase"/>
    <property type="match status" value="1"/>
</dbReference>
<sequence length="1356" mass="156144">MRFYKIILKVDGIVSLKVYALLVCFIYSGMPVSAGIEKEIVFQQLSLNEGLSQSSVFNILQDKKGYMWFATGDGLNRYDGYKFTVYRHNKADSTSIENSNIRALYLDSKDRVWIGTQGGLSMYDHCKARFVNYPWKNTGFKKQLIYSICECGENQFLLATDRGLFRFSDKEGYELTSFPEKRVSLVFSFRNRILVGGEGGLFYYDILGDSFEVVDKSLRNKPVMTILPYNRDPNKIWIGTEGKGLYLYDMAYHVLVSYKHRPADPESISSDFIRSLSYDGNHRLWVGTFVGLNILKGDEKGFYHLFNTVYGANELSQNSIRAIYTDTQGGMWCGTYLGGLNYYHPLKNQFEHLKYVRYANSLNDNVVSAMLAESSYVWIGTNDNGLNRYDPENDRFVYYKHEENDPESISGNNIKALLRLSDGTLAIGTHDGGLCFMREKAGRFSRLHISSDPVSDNGVYSLLQDENDILWIGTLNGLYLYDFKEKKFRPFTVSTGADRLKDRQILELYSDSRKRIWMGTDNGLYIYDRTRNEILDAEPQKANDKQICCIFEDNKQNIWVGSRSGLFIYDQDAGRLNDIGSRYNIPDYMIYGILQDSFNRLWMSTNSGLICLNTESGSWRVYTESDGIQSNQFNMYAYCKSSDGKMYFGGINGITLFYPERLIDNPYTPAAIIDKFSVFNKTIRPGDGSGILEKSIDETHIVTLTSSQTVFGLEFIVPNYLSGKKNMFSYKLEGFDNQWYDTPKNSVSYSNLDPGRYIFKVRAANNDGKWSEKETDLVIVILPYWWKTWWATTLFILLGGILIFYGIRFYTSRQIIKKELELQRKEKERTEELSQMKIRFFINISHEFRTPLTLILSPVYEILERGVSDRWLKKQLLLIQHNSNRMLRLINQVLDYRRIEMGAMKLRVRQQKIRPVVEEIFDMFVQAASNKKIEYCFDCDICEEKVFFDENYIERILTNLIFNALKYTPEYGIITVQLSIKGKSVIISVKDTGCGIPEDKQARIFERFYQVEENSEGTGIGLSFVKRLVAQHHGEIHLNSILGEGSVFTVTLPGDEQDYSDNERITGISVVSKMKSTENELIDVTEFVEEDHPFSELRLADVNDTYTLLLAEDDIEVRKYLYENFSAFYRVFQAENGERAWEILNSGEKIDFIISDVMMPVKDGIKFCKQVKQNIYFCHIPLILLTAKTTVGEQLAGLSIGADDYISKPFVFSVLHTKMQNILRGRQRAIRNYVSNMEASPIQIVSGGIDGELLNKAVDIVERNLENPEFTAEEFSREMGMSRSNLHLKLKALTGESAVEFIRRIRFGHACRMLKEGRYNVSEISAMVGFTPSYFTTSFKKYMGCSPSEYVKKFRV</sequence>
<evidence type="ECO:0000259" key="9">
    <source>
        <dbReference type="PROSITE" id="PS50109"/>
    </source>
</evidence>
<organism evidence="11 12">
    <name type="scientific">Coprobacter tertius</name>
    <dbReference type="NCBI Taxonomy" id="2944915"/>
    <lineage>
        <taxon>Bacteria</taxon>
        <taxon>Pseudomonadati</taxon>
        <taxon>Bacteroidota</taxon>
        <taxon>Bacteroidia</taxon>
        <taxon>Bacteroidales</taxon>
        <taxon>Barnesiellaceae</taxon>
        <taxon>Coprobacter</taxon>
    </lineage>
</organism>
<feature type="transmembrane region" description="Helical" evidence="7">
    <location>
        <begin position="789"/>
        <end position="810"/>
    </location>
</feature>
<dbReference type="PANTHER" id="PTHR43547:SF2">
    <property type="entry name" value="HYBRID SIGNAL TRANSDUCTION HISTIDINE KINASE C"/>
    <property type="match status" value="1"/>
</dbReference>
<evidence type="ECO:0000256" key="1">
    <source>
        <dbReference type="ARBA" id="ARBA00000085"/>
    </source>
</evidence>
<dbReference type="SMART" id="SM00448">
    <property type="entry name" value="REC"/>
    <property type="match status" value="1"/>
</dbReference>
<evidence type="ECO:0000256" key="2">
    <source>
        <dbReference type="ARBA" id="ARBA00012438"/>
    </source>
</evidence>
<dbReference type="PRINTS" id="PR00344">
    <property type="entry name" value="BCTRLSENSOR"/>
</dbReference>
<dbReference type="SUPFAM" id="SSF47384">
    <property type="entry name" value="Homodimeric domain of signal transducing histidine kinase"/>
    <property type="match status" value="1"/>
</dbReference>
<dbReference type="PROSITE" id="PS01124">
    <property type="entry name" value="HTH_ARAC_FAMILY_2"/>
    <property type="match status" value="1"/>
</dbReference>
<dbReference type="InterPro" id="IPR015943">
    <property type="entry name" value="WD40/YVTN_repeat-like_dom_sf"/>
</dbReference>
<evidence type="ECO:0000259" key="10">
    <source>
        <dbReference type="PROSITE" id="PS50110"/>
    </source>
</evidence>
<dbReference type="InterPro" id="IPR005467">
    <property type="entry name" value="His_kinase_dom"/>
</dbReference>
<dbReference type="InterPro" id="IPR018060">
    <property type="entry name" value="HTH_AraC"/>
</dbReference>
<keyword evidence="3 6" id="KW-0597">Phosphoprotein</keyword>
<evidence type="ECO:0000256" key="4">
    <source>
        <dbReference type="ARBA" id="ARBA00023015"/>
    </source>
</evidence>
<dbReference type="SUPFAM" id="SSF63829">
    <property type="entry name" value="Calcium-dependent phosphotriesterase"/>
    <property type="match status" value="3"/>
</dbReference>
<evidence type="ECO:0000256" key="5">
    <source>
        <dbReference type="ARBA" id="ARBA00023163"/>
    </source>
</evidence>
<dbReference type="InterPro" id="IPR036890">
    <property type="entry name" value="HATPase_C_sf"/>
</dbReference>
<dbReference type="Gene3D" id="1.10.287.130">
    <property type="match status" value="1"/>
</dbReference>
<dbReference type="InterPro" id="IPR013783">
    <property type="entry name" value="Ig-like_fold"/>
</dbReference>
<dbReference type="InterPro" id="IPR001789">
    <property type="entry name" value="Sig_transdc_resp-reg_receiver"/>
</dbReference>